<keyword evidence="3" id="KW-0813">Transport</keyword>
<dbReference type="SFLD" id="SFLDG00002">
    <property type="entry name" value="C1.7:_P-type_atpase_like"/>
    <property type="match status" value="1"/>
</dbReference>
<evidence type="ECO:0000256" key="4">
    <source>
        <dbReference type="ARBA" id="ARBA00022553"/>
    </source>
</evidence>
<protein>
    <submittedName>
        <fullName evidence="16">Heavy metal translocating P-type ATPase</fullName>
    </submittedName>
</protein>
<dbReference type="Gene3D" id="3.40.50.1000">
    <property type="entry name" value="HAD superfamily/HAD-like"/>
    <property type="match status" value="1"/>
</dbReference>
<dbReference type="InterPro" id="IPR059000">
    <property type="entry name" value="ATPase_P-type_domA"/>
</dbReference>
<dbReference type="InterPro" id="IPR023298">
    <property type="entry name" value="ATPase_P-typ_TM_dom_sf"/>
</dbReference>
<dbReference type="InterPro" id="IPR018303">
    <property type="entry name" value="ATPase_P-typ_P_site"/>
</dbReference>
<dbReference type="Pfam" id="PF00122">
    <property type="entry name" value="E1-E2_ATPase"/>
    <property type="match status" value="1"/>
</dbReference>
<dbReference type="SUPFAM" id="SSF81653">
    <property type="entry name" value="Calcium ATPase, transduction domain A"/>
    <property type="match status" value="1"/>
</dbReference>
<proteinExistence type="inferred from homology"/>
<evidence type="ECO:0000256" key="8">
    <source>
        <dbReference type="ARBA" id="ARBA00022840"/>
    </source>
</evidence>
<dbReference type="PRINTS" id="PR00120">
    <property type="entry name" value="HATPASE"/>
</dbReference>
<dbReference type="PRINTS" id="PR00119">
    <property type="entry name" value="CATATPASE"/>
</dbReference>
<dbReference type="InterPro" id="IPR036412">
    <property type="entry name" value="HAD-like_sf"/>
</dbReference>
<feature type="transmembrane region" description="Helical" evidence="14">
    <location>
        <begin position="58"/>
        <end position="76"/>
    </location>
</feature>
<dbReference type="InterPro" id="IPR023299">
    <property type="entry name" value="ATPase_P-typ_cyto_dom_N"/>
</dbReference>
<dbReference type="InterPro" id="IPR023214">
    <property type="entry name" value="HAD_sf"/>
</dbReference>
<dbReference type="InterPro" id="IPR044492">
    <property type="entry name" value="P_typ_ATPase_HD_dom"/>
</dbReference>
<feature type="transmembrane region" description="Helical" evidence="14">
    <location>
        <begin position="598"/>
        <end position="617"/>
    </location>
</feature>
<dbReference type="Pfam" id="PF00702">
    <property type="entry name" value="Hydrolase"/>
    <property type="match status" value="1"/>
</dbReference>
<dbReference type="EMBL" id="CP095071">
    <property type="protein sequence ID" value="UOQ84554.1"/>
    <property type="molecule type" value="Genomic_DNA"/>
</dbReference>
<evidence type="ECO:0000256" key="14">
    <source>
        <dbReference type="RuleBase" id="RU362081"/>
    </source>
</evidence>
<evidence type="ECO:0000256" key="3">
    <source>
        <dbReference type="ARBA" id="ARBA00022448"/>
    </source>
</evidence>
<evidence type="ECO:0000256" key="6">
    <source>
        <dbReference type="ARBA" id="ARBA00022723"/>
    </source>
</evidence>
<dbReference type="InterPro" id="IPR001757">
    <property type="entry name" value="P_typ_ATPase"/>
</dbReference>
<evidence type="ECO:0000256" key="9">
    <source>
        <dbReference type="ARBA" id="ARBA00022842"/>
    </source>
</evidence>
<dbReference type="InterPro" id="IPR027256">
    <property type="entry name" value="P-typ_ATPase_IB"/>
</dbReference>
<dbReference type="NCBIfam" id="TIGR01511">
    <property type="entry name" value="ATPase-IB1_Cu"/>
    <property type="match status" value="1"/>
</dbReference>
<keyword evidence="9" id="KW-0460">Magnesium</keyword>
<keyword evidence="8 14" id="KW-0067">ATP-binding</keyword>
<dbReference type="Gene3D" id="3.40.1110.10">
    <property type="entry name" value="Calcium-transporting ATPase, cytoplasmic domain N"/>
    <property type="match status" value="1"/>
</dbReference>
<feature type="transmembrane region" description="Helical" evidence="14">
    <location>
        <begin position="262"/>
        <end position="283"/>
    </location>
</feature>
<accession>A0ABY4GK34</accession>
<dbReference type="InterPro" id="IPR008250">
    <property type="entry name" value="ATPase_P-typ_transduc_dom_A_sf"/>
</dbReference>
<keyword evidence="7 14" id="KW-0547">Nucleotide-binding</keyword>
<dbReference type="CDD" id="cd07551">
    <property type="entry name" value="P-type_ATPase_HM_ZosA_PfeT-like"/>
    <property type="match status" value="1"/>
</dbReference>
<keyword evidence="14" id="KW-1003">Cell membrane</keyword>
<dbReference type="PROSITE" id="PS01229">
    <property type="entry name" value="COF_2"/>
    <property type="match status" value="1"/>
</dbReference>
<keyword evidence="4" id="KW-0597">Phosphoprotein</keyword>
<dbReference type="RefSeq" id="WP_244742446.1">
    <property type="nucleotide sequence ID" value="NZ_CP095071.1"/>
</dbReference>
<keyword evidence="6 14" id="KW-0479">Metal-binding</keyword>
<comment type="subcellular location">
    <subcellularLocation>
        <location evidence="14">Cell membrane</location>
    </subcellularLocation>
    <subcellularLocation>
        <location evidence="1">Membrane</location>
        <topology evidence="1">Multi-pass membrane protein</topology>
    </subcellularLocation>
</comment>
<keyword evidence="11 14" id="KW-1133">Transmembrane helix</keyword>
<dbReference type="SFLD" id="SFLDS00003">
    <property type="entry name" value="Haloacid_Dehalogenase"/>
    <property type="match status" value="1"/>
</dbReference>
<dbReference type="SFLD" id="SFLDF00027">
    <property type="entry name" value="p-type_atpase"/>
    <property type="match status" value="1"/>
</dbReference>
<keyword evidence="17" id="KW-1185">Reference proteome</keyword>
<evidence type="ECO:0000259" key="15">
    <source>
        <dbReference type="Pfam" id="PF00122"/>
    </source>
</evidence>
<sequence length="643" mass="70203">MNDVMKAIRNKYSIHFLTTSDLHNLWLQLWKHRELIAALCSGALILSAWLSDSFFKEGTTSILLILAFLIGGYAKAKEGLTETIQDKSLNVELLMIIAAVGAASIGYWTEGAILIFIFALSGALETYTENKNTKELESLMQLQPETAFLLSGQEIAVADLQIGDQIVIRAGERIPADGMIYRGETEIDESAITGESVPVMKSVDDHVYAGTVNVNGTLYVEIDTLPNETLFQRIIKLVQNAQSEKSPSQLFIERFESTYVKVVLLVVAIMMVLPHFVFGWSWTDTVYRAMILLVVASPCALVASIMPATLAAISTGARNGVLFKGGVYAEELASIDTVAFDKTGTLTEGKPFVTDWYVADHHNKQNVAASIFAIEKESTHPLASAMTAWAKSIKNDDAAPEIDRVEHQNGKGLIANIGADRWIIGNTKLVKETDVNRFMNRLDINNKQGHTTIYIQKNDEIIAVFFLKDTLRKESVEAIAALNKLGIQTVMLTGDNEETAKVIAQEANIQSFHANCLPEDKVAQLKALSETKQNVAMIGDGINDAPALATANLGIAMGAGSDIALETSDIVLVKNNLTKIVDAIQLSKKMNRIIKQNIVFSIGIILALIASNFLQVIDMPFGVIGHEGSTILVILNGLRLLAR</sequence>
<keyword evidence="12" id="KW-0406">Ion transport</keyword>
<keyword evidence="5 14" id="KW-0812">Transmembrane</keyword>
<dbReference type="Proteomes" id="UP000831537">
    <property type="component" value="Chromosome"/>
</dbReference>
<reference evidence="16 17" key="1">
    <citation type="submission" date="2022-04" db="EMBL/GenBank/DDBJ databases">
        <title>Gracilibacillus sp. isolated from saltern.</title>
        <authorList>
            <person name="Won M."/>
            <person name="Lee C.-M."/>
            <person name="Woen H.-Y."/>
            <person name="Kwon S.-W."/>
        </authorList>
    </citation>
    <scope>NUCLEOTIDE SEQUENCE [LARGE SCALE GENOMIC DNA]</scope>
    <source>
        <strain evidence="16 17">SSPM10-3</strain>
    </source>
</reference>
<evidence type="ECO:0000313" key="16">
    <source>
        <dbReference type="EMBL" id="UOQ84554.1"/>
    </source>
</evidence>
<dbReference type="InterPro" id="IPR051949">
    <property type="entry name" value="Cation_Transport_ATPase"/>
</dbReference>
<evidence type="ECO:0000256" key="2">
    <source>
        <dbReference type="ARBA" id="ARBA00006024"/>
    </source>
</evidence>
<dbReference type="NCBIfam" id="TIGR01525">
    <property type="entry name" value="ATPase-IB_hvy"/>
    <property type="match status" value="1"/>
</dbReference>
<dbReference type="Gene3D" id="2.70.150.10">
    <property type="entry name" value="Calcium-transporting ATPase, cytoplasmic transduction domain A"/>
    <property type="match status" value="1"/>
</dbReference>
<keyword evidence="10" id="KW-1278">Translocase</keyword>
<dbReference type="PROSITE" id="PS00154">
    <property type="entry name" value="ATPASE_E1_E2"/>
    <property type="match status" value="1"/>
</dbReference>
<evidence type="ECO:0000256" key="11">
    <source>
        <dbReference type="ARBA" id="ARBA00022989"/>
    </source>
</evidence>
<evidence type="ECO:0000256" key="7">
    <source>
        <dbReference type="ARBA" id="ARBA00022741"/>
    </source>
</evidence>
<name>A0ABY4GK34_9BACI</name>
<evidence type="ECO:0000313" key="17">
    <source>
        <dbReference type="Proteomes" id="UP000831537"/>
    </source>
</evidence>
<evidence type="ECO:0000256" key="13">
    <source>
        <dbReference type="ARBA" id="ARBA00023136"/>
    </source>
</evidence>
<gene>
    <name evidence="16" type="ORF">MUN87_18005</name>
</gene>
<dbReference type="NCBIfam" id="TIGR01494">
    <property type="entry name" value="ATPase_P-type"/>
    <property type="match status" value="1"/>
</dbReference>
<dbReference type="PANTHER" id="PTHR43079">
    <property type="entry name" value="PROBABLE CADMIUM/ZINC-TRANSPORTING ATPASE HMA1"/>
    <property type="match status" value="1"/>
</dbReference>
<evidence type="ECO:0000256" key="10">
    <source>
        <dbReference type="ARBA" id="ARBA00022967"/>
    </source>
</evidence>
<feature type="transmembrane region" description="Helical" evidence="14">
    <location>
        <begin position="289"/>
        <end position="313"/>
    </location>
</feature>
<organism evidence="16 17">
    <name type="scientific">Gracilibacillus salinarum</name>
    <dbReference type="NCBI Taxonomy" id="2932255"/>
    <lineage>
        <taxon>Bacteria</taxon>
        <taxon>Bacillati</taxon>
        <taxon>Bacillota</taxon>
        <taxon>Bacilli</taxon>
        <taxon>Bacillales</taxon>
        <taxon>Bacillaceae</taxon>
        <taxon>Gracilibacillus</taxon>
    </lineage>
</organism>
<evidence type="ECO:0000256" key="5">
    <source>
        <dbReference type="ARBA" id="ARBA00022692"/>
    </source>
</evidence>
<evidence type="ECO:0000256" key="12">
    <source>
        <dbReference type="ARBA" id="ARBA00023065"/>
    </source>
</evidence>
<dbReference type="PANTHER" id="PTHR43079:SF1">
    <property type="entry name" value="CADMIUM_ZINC-TRANSPORTING ATPASE HMA1, CHLOROPLASTIC-RELATED"/>
    <property type="match status" value="1"/>
</dbReference>
<dbReference type="SUPFAM" id="SSF56784">
    <property type="entry name" value="HAD-like"/>
    <property type="match status" value="1"/>
</dbReference>
<comment type="similarity">
    <text evidence="2 14">Belongs to the cation transport ATPase (P-type) (TC 3.A.3) family. Type IB subfamily.</text>
</comment>
<evidence type="ECO:0000256" key="1">
    <source>
        <dbReference type="ARBA" id="ARBA00004141"/>
    </source>
</evidence>
<keyword evidence="13 14" id="KW-0472">Membrane</keyword>
<dbReference type="SUPFAM" id="SSF81665">
    <property type="entry name" value="Calcium ATPase, transmembrane domain M"/>
    <property type="match status" value="1"/>
</dbReference>
<feature type="transmembrane region" description="Helical" evidence="14">
    <location>
        <begin position="88"/>
        <end position="105"/>
    </location>
</feature>
<feature type="domain" description="P-type ATPase A" evidence="15">
    <location>
        <begin position="153"/>
        <end position="239"/>
    </location>
</feature>